<organism evidence="2">
    <name type="scientific">Cladocopium goreaui</name>
    <dbReference type="NCBI Taxonomy" id="2562237"/>
    <lineage>
        <taxon>Eukaryota</taxon>
        <taxon>Sar</taxon>
        <taxon>Alveolata</taxon>
        <taxon>Dinophyceae</taxon>
        <taxon>Suessiales</taxon>
        <taxon>Symbiodiniaceae</taxon>
        <taxon>Cladocopium</taxon>
    </lineage>
</organism>
<sequence length="284" mass="31732">MEHLQSVWKDAPAISRSFTVIPLVFHCASWRWSRELDVLKLSLDSFRNEGHYWAIFTAPFWEPAGGGLLQSLFALLVAYWILSGLPRIERAMGSGKLLLWSCCATIAVNVVFLLFALVLDLFYQARSWYSIWPLIPTRGLVPVAIYALTVHSLAAGEAETTLVGIPLKRKHYPLAIVVFFCLLNGAAELGVVAALALGYLRERIQIDAVLPSDGKIQRWERSPVLFFGRRLFNGRWVRITEADATAGTALFGEARLPMQGRPVGRQQAPPEFRAFQGSGHRLGR</sequence>
<comment type="caution">
    <text evidence="2">The sequence shown here is derived from an EMBL/GenBank/DDBJ whole genome shotgun (WGS) entry which is preliminary data.</text>
</comment>
<dbReference type="EMBL" id="CAMXCT030000269">
    <property type="protein sequence ID" value="CAL4763717.1"/>
    <property type="molecule type" value="Genomic_DNA"/>
</dbReference>
<name>A0A9P1BPH7_9DINO</name>
<evidence type="ECO:0000313" key="5">
    <source>
        <dbReference type="Proteomes" id="UP001152797"/>
    </source>
</evidence>
<feature type="transmembrane region" description="Helical" evidence="1">
    <location>
        <begin position="97"/>
        <end position="123"/>
    </location>
</feature>
<dbReference type="AlphaFoldDB" id="A0A9P1BPH7"/>
<feature type="transmembrane region" description="Helical" evidence="1">
    <location>
        <begin position="67"/>
        <end position="85"/>
    </location>
</feature>
<proteinExistence type="predicted"/>
<dbReference type="EMBL" id="CAMXCT010000269">
    <property type="protein sequence ID" value="CAI3976405.1"/>
    <property type="molecule type" value="Genomic_DNA"/>
</dbReference>
<dbReference type="OrthoDB" id="10438237at2759"/>
<keyword evidence="5" id="KW-1185">Reference proteome</keyword>
<feature type="transmembrane region" description="Helical" evidence="1">
    <location>
        <begin position="143"/>
        <end position="167"/>
    </location>
</feature>
<evidence type="ECO:0000313" key="3">
    <source>
        <dbReference type="EMBL" id="CAL1129780.1"/>
    </source>
</evidence>
<reference evidence="3" key="2">
    <citation type="submission" date="2024-04" db="EMBL/GenBank/DDBJ databases">
        <authorList>
            <person name="Chen Y."/>
            <person name="Shah S."/>
            <person name="Dougan E. K."/>
            <person name="Thang M."/>
            <person name="Chan C."/>
        </authorList>
    </citation>
    <scope>NUCLEOTIDE SEQUENCE [LARGE SCALE GENOMIC DNA]</scope>
</reference>
<protein>
    <submittedName>
        <fullName evidence="4">Derlin</fullName>
    </submittedName>
</protein>
<reference evidence="2" key="1">
    <citation type="submission" date="2022-10" db="EMBL/GenBank/DDBJ databases">
        <authorList>
            <person name="Chen Y."/>
            <person name="Dougan E. K."/>
            <person name="Chan C."/>
            <person name="Rhodes N."/>
            <person name="Thang M."/>
        </authorList>
    </citation>
    <scope>NUCLEOTIDE SEQUENCE</scope>
</reference>
<keyword evidence="1" id="KW-0812">Transmembrane</keyword>
<accession>A0A9P1BPH7</accession>
<evidence type="ECO:0000256" key="1">
    <source>
        <dbReference type="SAM" id="Phobius"/>
    </source>
</evidence>
<keyword evidence="1" id="KW-0472">Membrane</keyword>
<feature type="transmembrane region" description="Helical" evidence="1">
    <location>
        <begin position="174"/>
        <end position="200"/>
    </location>
</feature>
<evidence type="ECO:0000313" key="4">
    <source>
        <dbReference type="EMBL" id="CAL4763717.1"/>
    </source>
</evidence>
<gene>
    <name evidence="2" type="ORF">C1SCF055_LOCUS4627</name>
</gene>
<dbReference type="EMBL" id="CAMXCT020000269">
    <property type="protein sequence ID" value="CAL1129780.1"/>
    <property type="molecule type" value="Genomic_DNA"/>
</dbReference>
<keyword evidence="1" id="KW-1133">Transmembrane helix</keyword>
<evidence type="ECO:0000313" key="2">
    <source>
        <dbReference type="EMBL" id="CAI3976405.1"/>
    </source>
</evidence>
<dbReference type="Proteomes" id="UP001152797">
    <property type="component" value="Unassembled WGS sequence"/>
</dbReference>